<keyword evidence="10" id="KW-0966">Cell projection</keyword>
<evidence type="ECO:0000256" key="2">
    <source>
        <dbReference type="ARBA" id="ARBA00004613"/>
    </source>
</evidence>
<evidence type="ECO:0000256" key="4">
    <source>
        <dbReference type="ARBA" id="ARBA00016244"/>
    </source>
</evidence>
<dbReference type="GO" id="GO:0005198">
    <property type="term" value="F:structural molecule activity"/>
    <property type="evidence" value="ECO:0007669"/>
    <property type="project" value="InterPro"/>
</dbReference>
<organism evidence="10">
    <name type="scientific">Candidatus Berkiella aquae</name>
    <dbReference type="NCBI Taxonomy" id="295108"/>
    <lineage>
        <taxon>Bacteria</taxon>
        <taxon>Pseudomonadati</taxon>
        <taxon>Pseudomonadota</taxon>
        <taxon>Gammaproteobacteria</taxon>
        <taxon>Candidatus Berkiellales</taxon>
        <taxon>Candidatus Berkiellaceae</taxon>
        <taxon>Candidatus Berkiella</taxon>
    </lineage>
</organism>
<comment type="similarity">
    <text evidence="3">Belongs to the flagella basal body rod proteins family.</text>
</comment>
<dbReference type="SUPFAM" id="SSF64518">
    <property type="entry name" value="Phase 1 flagellin"/>
    <property type="match status" value="2"/>
</dbReference>
<dbReference type="Pfam" id="PF06429">
    <property type="entry name" value="Flg_bbr_C"/>
    <property type="match status" value="1"/>
</dbReference>
<dbReference type="Pfam" id="PF22638">
    <property type="entry name" value="FlgK_D1"/>
    <property type="match status" value="1"/>
</dbReference>
<dbReference type="Gene3D" id="3.30.70.2120">
    <property type="match status" value="1"/>
</dbReference>
<dbReference type="InterPro" id="IPR053927">
    <property type="entry name" value="FlgK_helical"/>
</dbReference>
<dbReference type="STRING" id="295108.HT99x_01259"/>
<evidence type="ECO:0000259" key="7">
    <source>
        <dbReference type="Pfam" id="PF00460"/>
    </source>
</evidence>
<reference evidence="11" key="2">
    <citation type="journal article" date="2016" name="Genome Announc.">
        <title>Draft Genome Sequences of Two Novel Amoeba-Resistant Intranuclear Bacteria, 'Candidatus Berkiella cookevillensis' and 'Candidatus Berkiella aquae'.</title>
        <authorList>
            <person name="Mehari Y.T."/>
            <person name="Arivett B.A."/>
            <person name="Farone A.L."/>
            <person name="Gunderson J.H."/>
            <person name="Farone M.B."/>
        </authorList>
    </citation>
    <scope>NUCLEOTIDE SEQUENCE</scope>
    <source>
        <strain evidence="11">HT99</strain>
    </source>
</reference>
<dbReference type="InterPro" id="IPR002371">
    <property type="entry name" value="FlgK"/>
</dbReference>
<evidence type="ECO:0000313" key="11">
    <source>
        <dbReference type="EMBL" id="MCS5711438.1"/>
    </source>
</evidence>
<dbReference type="GO" id="GO:0005576">
    <property type="term" value="C:extracellular region"/>
    <property type="evidence" value="ECO:0007669"/>
    <property type="project" value="UniProtKB-SubCell"/>
</dbReference>
<name>A0A0Q9YZ82_9GAMM</name>
<evidence type="ECO:0000256" key="1">
    <source>
        <dbReference type="ARBA" id="ARBA00004365"/>
    </source>
</evidence>
<accession>A0A0Q9YZ82</accession>
<dbReference type="PANTHER" id="PTHR30033">
    <property type="entry name" value="FLAGELLAR HOOK-ASSOCIATED PROTEIN 1"/>
    <property type="match status" value="1"/>
</dbReference>
<evidence type="ECO:0000259" key="8">
    <source>
        <dbReference type="Pfam" id="PF06429"/>
    </source>
</evidence>
<dbReference type="RefSeq" id="WP_075065891.1">
    <property type="nucleotide sequence ID" value="NZ_LKAJ02000001.1"/>
</dbReference>
<evidence type="ECO:0000259" key="9">
    <source>
        <dbReference type="Pfam" id="PF22638"/>
    </source>
</evidence>
<evidence type="ECO:0000256" key="5">
    <source>
        <dbReference type="ARBA" id="ARBA00022525"/>
    </source>
</evidence>
<comment type="caution">
    <text evidence="10">The sequence shown here is derived from an EMBL/GenBank/DDBJ whole genome shotgun (WGS) entry which is preliminary data.</text>
</comment>
<gene>
    <name evidence="10" type="primary">flgK</name>
    <name evidence="11" type="ORF">HT99x_008320</name>
    <name evidence="10" type="ORF">HT99x_01259</name>
</gene>
<dbReference type="NCBIfam" id="TIGR02492">
    <property type="entry name" value="flgK_ends"/>
    <property type="match status" value="1"/>
</dbReference>
<dbReference type="PRINTS" id="PR01005">
    <property type="entry name" value="FLGHOOKAP1"/>
</dbReference>
<sequence>MSDMLSIGTTGLGAAQKSLDTISHNISNANTPGYSRQTTLLAARESVQMGQSFTGTGVEVRGTRRIVDQFLTTSLQTQQANFSQYDSFSQVINQLDNIFSDPSTGLSNVLNSFFNAIQDLNANPDSVSARQLLLSQAQVLENRFVDLSERISSQFYNINTQLNGAINQINSLAEQIAQINVKIVNTSNNAFAEAPNDLLDLREELVLELSQYAATSTTIQDNGSMNVFIGNGQAIVMNGTSNRLAAFPNVIDATRTDIAIITATSTEVISSNLKGGQVGGLLSLQDDVLMPSQNALGRIAITLSSSFNAQHQKGVDFEGNLGNKFFNDPNEISSTLNRTLKNRGNTGNAVFSVKINPISIATTTSQTYSVPSNLVDAGTLLPITLGMFSLNDSIIRATVPADDPYSTSDATGSAIAIANAINASSAAHEVTATPEQNVVYLGQFTAGAFAAGEFMINGINIVSAGMNEAMLLQDINALTLQTGVVASGDGTGKIMLVASDGRNIQLSSNGLSTGATFSYFDTQGGVALDKVSRASVLLFSQNNSIKIAGANPAAVGFTAGTVPQAASSLTTDNYNLEYDGTFYTLRNRTYNTVTAQSLIPYFNVDGMTIELQAGAMAVNDSFIIQPTRSGAHDFSVAINNPNFIALGAPVRVNGSLNNRGDVQISLVEITDTSGLPVSVDGVLGNAFSTKGTLSPPIQIEFTSQTSYRVFDVSAGLPGVQIGPDQPYDPSSLNQAVFPIFGVINASLPGPNPTYVYDPGYRVTLQGTPQAGDIFTIQYNNDASGDNRNGLKLANLQSEKTMVNHSATFQDGFAQLVGDIGTKASQAKVNAGSSANLLSFIESRRNEVSGVNLDEEAANLLRFEQAYQAAAQVILVAKSIFDALMDLMR</sequence>
<keyword evidence="12" id="KW-1185">Reference proteome</keyword>
<dbReference type="GO" id="GO:0009424">
    <property type="term" value="C:bacterial-type flagellum hook"/>
    <property type="evidence" value="ECO:0007669"/>
    <property type="project" value="InterPro"/>
</dbReference>
<reference evidence="11" key="3">
    <citation type="submission" date="2021-06" db="EMBL/GenBank/DDBJ databases">
        <title>Genomic Description and Analysis of Intracellular Bacteria, Candidatus Berkiella cookevillensis and Candidatus Berkiella aquae.</title>
        <authorList>
            <person name="Kidane D.T."/>
            <person name="Mehari Y.T."/>
            <person name="Rice F.C."/>
            <person name="Arivett B.A."/>
            <person name="Farone A.L."/>
            <person name="Berk S.G."/>
            <person name="Farone M.B."/>
        </authorList>
    </citation>
    <scope>NUCLEOTIDE SEQUENCE</scope>
    <source>
        <strain evidence="11">HT99</strain>
    </source>
</reference>
<feature type="domain" description="Flagellar basal body rod protein N-terminal" evidence="7">
    <location>
        <begin position="7"/>
        <end position="34"/>
    </location>
</feature>
<dbReference type="AlphaFoldDB" id="A0A0Q9YZ82"/>
<protein>
    <recommendedName>
        <fullName evidence="4">Flagellar hook-associated protein 1</fullName>
    </recommendedName>
</protein>
<evidence type="ECO:0000313" key="10">
    <source>
        <dbReference type="EMBL" id="KRG21507.1"/>
    </source>
</evidence>
<keyword evidence="5" id="KW-0964">Secreted</keyword>
<feature type="domain" description="Flagellar hook-associated protein FlgK helical" evidence="9">
    <location>
        <begin position="93"/>
        <end position="326"/>
    </location>
</feature>
<keyword evidence="10" id="KW-0969">Cilium</keyword>
<feature type="domain" description="Flagellar basal-body/hook protein C-terminal" evidence="8">
    <location>
        <begin position="845"/>
        <end position="886"/>
    </location>
</feature>
<evidence type="ECO:0000256" key="6">
    <source>
        <dbReference type="ARBA" id="ARBA00023143"/>
    </source>
</evidence>
<dbReference type="PANTHER" id="PTHR30033:SF1">
    <property type="entry name" value="FLAGELLAR HOOK-ASSOCIATED PROTEIN 1"/>
    <property type="match status" value="1"/>
</dbReference>
<keyword evidence="6" id="KW-0975">Bacterial flagellum</keyword>
<dbReference type="OrthoDB" id="9802553at2"/>
<proteinExistence type="inferred from homology"/>
<dbReference type="EMBL" id="LKAJ02000001">
    <property type="protein sequence ID" value="MCS5711438.1"/>
    <property type="molecule type" value="Genomic_DNA"/>
</dbReference>
<dbReference type="Proteomes" id="UP000051497">
    <property type="component" value="Unassembled WGS sequence"/>
</dbReference>
<dbReference type="GO" id="GO:0044780">
    <property type="term" value="P:bacterial-type flagellum assembly"/>
    <property type="evidence" value="ECO:0007669"/>
    <property type="project" value="InterPro"/>
</dbReference>
<dbReference type="Pfam" id="PF00460">
    <property type="entry name" value="Flg_bb_rod"/>
    <property type="match status" value="1"/>
</dbReference>
<evidence type="ECO:0000256" key="3">
    <source>
        <dbReference type="ARBA" id="ARBA00009677"/>
    </source>
</evidence>
<reference evidence="10" key="1">
    <citation type="submission" date="2015-09" db="EMBL/GenBank/DDBJ databases">
        <title>Draft Genome Sequences of Two Novel Amoeba-resistant Intranuclear Bacteria, Candidatus Berkiella cookevillensis and Candidatus Berkiella aquae.</title>
        <authorList>
            <person name="Mehari Y.T."/>
            <person name="Arivett B.A."/>
            <person name="Farone A.L."/>
            <person name="Gunderson J.H."/>
            <person name="Farone M.B."/>
        </authorList>
    </citation>
    <scope>NUCLEOTIDE SEQUENCE [LARGE SCALE GENOMIC DNA]</scope>
    <source>
        <strain evidence="10">HT99</strain>
    </source>
</reference>
<dbReference type="InterPro" id="IPR010930">
    <property type="entry name" value="Flg_bb/hook_C_dom"/>
</dbReference>
<comment type="subcellular location">
    <subcellularLocation>
        <location evidence="1">Bacterial flagellum</location>
    </subcellularLocation>
    <subcellularLocation>
        <location evidence="2">Secreted</location>
    </subcellularLocation>
</comment>
<keyword evidence="10" id="KW-0282">Flagellum</keyword>
<evidence type="ECO:0000313" key="12">
    <source>
        <dbReference type="Proteomes" id="UP000051497"/>
    </source>
</evidence>
<dbReference type="PATRIC" id="fig|1590043.3.peg.1276"/>
<dbReference type="InterPro" id="IPR001444">
    <property type="entry name" value="Flag_bb_rod_N"/>
</dbReference>
<dbReference type="EMBL" id="LKAJ01000004">
    <property type="protein sequence ID" value="KRG21507.1"/>
    <property type="molecule type" value="Genomic_DNA"/>
</dbReference>